<evidence type="ECO:0000313" key="3">
    <source>
        <dbReference type="Proteomes" id="UP000542405"/>
    </source>
</evidence>
<dbReference type="EMBL" id="JABBZE010001052">
    <property type="protein sequence ID" value="NMU93958.1"/>
    <property type="molecule type" value="Genomic_DNA"/>
</dbReference>
<organism evidence="2 3">
    <name type="scientific">Achromobacter ruhlandii</name>
    <dbReference type="NCBI Taxonomy" id="72557"/>
    <lineage>
        <taxon>Bacteria</taxon>
        <taxon>Pseudomonadati</taxon>
        <taxon>Pseudomonadota</taxon>
        <taxon>Betaproteobacteria</taxon>
        <taxon>Burkholderiales</taxon>
        <taxon>Alcaligenaceae</taxon>
        <taxon>Achromobacter</taxon>
    </lineage>
</organism>
<protein>
    <submittedName>
        <fullName evidence="2">Uncharacterized protein</fullName>
    </submittedName>
</protein>
<proteinExistence type="predicted"/>
<feature type="compositionally biased region" description="Basic residues" evidence="1">
    <location>
        <begin position="35"/>
        <end position="65"/>
    </location>
</feature>
<dbReference type="AlphaFoldDB" id="A0A848NM61"/>
<feature type="region of interest" description="Disordered" evidence="1">
    <location>
        <begin position="32"/>
        <end position="65"/>
    </location>
</feature>
<accession>A0A848NM61</accession>
<reference evidence="2 3" key="1">
    <citation type="submission" date="2020-04" db="EMBL/GenBank/DDBJ databases">
        <title>Achromobacter ruhlandii genome sequencing and assembly.</title>
        <authorList>
            <person name="Martins R.C.R."/>
            <person name="Perdigao-Neto L.V."/>
            <person name="Levin A.S.S."/>
            <person name="Costa S.F."/>
        </authorList>
    </citation>
    <scope>NUCLEOTIDE SEQUENCE [LARGE SCALE GENOMIC DNA]</scope>
    <source>
        <strain evidence="2 3">9035ralo</strain>
    </source>
</reference>
<dbReference type="RefSeq" id="WP_169538287.1">
    <property type="nucleotide sequence ID" value="NZ_JABBZE010001052.1"/>
</dbReference>
<comment type="caution">
    <text evidence="2">The sequence shown here is derived from an EMBL/GenBank/DDBJ whole genome shotgun (WGS) entry which is preliminary data.</text>
</comment>
<sequence>MKGHLHLPHPHNQRLQRIQAPTYERLQARLAEDHRKKKKKKTHHIKNNSKIRRTVARKKKGKSNM</sequence>
<gene>
    <name evidence="2" type="ORF">HGQ98_32835</name>
</gene>
<name>A0A848NM61_9BURK</name>
<evidence type="ECO:0000313" key="2">
    <source>
        <dbReference type="EMBL" id="NMU93958.1"/>
    </source>
</evidence>
<evidence type="ECO:0000256" key="1">
    <source>
        <dbReference type="SAM" id="MobiDB-lite"/>
    </source>
</evidence>
<feature type="compositionally biased region" description="Basic residues" evidence="1">
    <location>
        <begin position="1"/>
        <end position="14"/>
    </location>
</feature>
<dbReference type="Proteomes" id="UP000542405">
    <property type="component" value="Unassembled WGS sequence"/>
</dbReference>
<feature type="region of interest" description="Disordered" evidence="1">
    <location>
        <begin position="1"/>
        <end position="20"/>
    </location>
</feature>